<dbReference type="SUPFAM" id="SSF53041">
    <property type="entry name" value="Resolvase-like"/>
    <property type="match status" value="1"/>
</dbReference>
<dbReference type="EMBL" id="JBEVCJ010000012">
    <property type="protein sequence ID" value="MET1255728.1"/>
    <property type="molecule type" value="Genomic_DNA"/>
</dbReference>
<name>A0ABV2BVC3_9GAMM</name>
<evidence type="ECO:0000313" key="1">
    <source>
        <dbReference type="EMBL" id="MET1255728.1"/>
    </source>
</evidence>
<gene>
    <name evidence="1" type="ORF">ABVT43_11380</name>
</gene>
<comment type="caution">
    <text evidence="1">The sequence shown here is derived from an EMBL/GenBank/DDBJ whole genome shotgun (WGS) entry which is preliminary data.</text>
</comment>
<dbReference type="Gene3D" id="3.40.50.1390">
    <property type="entry name" value="Resolvase, N-terminal catalytic domain"/>
    <property type="match status" value="1"/>
</dbReference>
<accession>A0ABV2BVC3</accession>
<sequence length="99" mass="11369">MKHSDEFTNRMLSAINDLMLDLLAAVARKDYQDRRRRQKDGIAKALSSGLYKGRKEDTELSKKIEMLLVDGKSYSMILHLLGCSRGKIAKVSKRLKREE</sequence>
<evidence type="ECO:0000313" key="2">
    <source>
        <dbReference type="Proteomes" id="UP001548189"/>
    </source>
</evidence>
<proteinExistence type="predicted"/>
<keyword evidence="2" id="KW-1185">Reference proteome</keyword>
<organism evidence="1 2">
    <name type="scientific">Aliikangiella maris</name>
    <dbReference type="NCBI Taxonomy" id="3162458"/>
    <lineage>
        <taxon>Bacteria</taxon>
        <taxon>Pseudomonadati</taxon>
        <taxon>Pseudomonadota</taxon>
        <taxon>Gammaproteobacteria</taxon>
        <taxon>Oceanospirillales</taxon>
        <taxon>Pleioneaceae</taxon>
        <taxon>Aliikangiella</taxon>
    </lineage>
</organism>
<dbReference type="Proteomes" id="UP001548189">
    <property type="component" value="Unassembled WGS sequence"/>
</dbReference>
<protein>
    <submittedName>
        <fullName evidence="1">Uncharacterized protein</fullName>
    </submittedName>
</protein>
<reference evidence="1 2" key="1">
    <citation type="submission" date="2024-06" db="EMBL/GenBank/DDBJ databases">
        <authorList>
            <person name="Li F."/>
        </authorList>
    </citation>
    <scope>NUCLEOTIDE SEQUENCE [LARGE SCALE GENOMIC DNA]</scope>
    <source>
        <strain evidence="1 2">GXAS 311</strain>
    </source>
</reference>
<dbReference type="InterPro" id="IPR036162">
    <property type="entry name" value="Resolvase-like_N_sf"/>
</dbReference>